<evidence type="ECO:0000313" key="2">
    <source>
        <dbReference type="EMBL" id="KAK4451246.1"/>
    </source>
</evidence>
<comment type="caution">
    <text evidence="2">The sequence shown here is derived from an EMBL/GenBank/DDBJ whole genome shotgun (WGS) entry which is preliminary data.</text>
</comment>
<evidence type="ECO:0000259" key="1">
    <source>
        <dbReference type="Pfam" id="PF06985"/>
    </source>
</evidence>
<sequence>MEICTNEPLERLAQSNLALQASTGQKETLCLAKTWLQNCQETHPSCQSRSDNWLPTRLIDVGTVDEPILRLVSSISLEPDAPYIALSHRWGAHQTFILRSRNVAAYHKTIPTADVSATVRDAARVTRALGVRYLWVDCMCIIQDDDGEDWARESDTMFKVYGLSTCTIAAANSGDGEEGFLTNRNQYRVRPCRIPSPFKTGSKHSFKVMSQYLNKIHDKNVRNSEWFNRGWVFQERMLAPRLLIFTKTQVLWGCAKLQAAETWPCGKTNDNHIDTFNSVEVEKNRLNVLVNPEHGISTSHQPWWGFLQDYMSSQLTVWSDRLAAIRGIAALVEDLTGEKYCGGMWLTDDLPNALLWRVRGEPLLRPRMYVAPSFSWAAVMGGGVEFGPSGGGGDERCFLAVNGSVQVNPNPRYGKTRNVQEGLQLLGFLLPCSILTSKSGVGVEEVMIRGEAVKWTEIVSDPPAPM</sequence>
<evidence type="ECO:0000313" key="3">
    <source>
        <dbReference type="Proteomes" id="UP001321760"/>
    </source>
</evidence>
<protein>
    <submittedName>
        <fullName evidence="2">Heterokaryon incompatibility protein-domain-containing protein</fullName>
    </submittedName>
</protein>
<dbReference type="InterPro" id="IPR010730">
    <property type="entry name" value="HET"/>
</dbReference>
<proteinExistence type="predicted"/>
<reference evidence="2" key="1">
    <citation type="journal article" date="2023" name="Mol. Phylogenet. Evol.">
        <title>Genome-scale phylogeny and comparative genomics of the fungal order Sordariales.</title>
        <authorList>
            <person name="Hensen N."/>
            <person name="Bonometti L."/>
            <person name="Westerberg I."/>
            <person name="Brannstrom I.O."/>
            <person name="Guillou S."/>
            <person name="Cros-Aarteil S."/>
            <person name="Calhoun S."/>
            <person name="Haridas S."/>
            <person name="Kuo A."/>
            <person name="Mondo S."/>
            <person name="Pangilinan J."/>
            <person name="Riley R."/>
            <person name="LaButti K."/>
            <person name="Andreopoulos B."/>
            <person name="Lipzen A."/>
            <person name="Chen C."/>
            <person name="Yan M."/>
            <person name="Daum C."/>
            <person name="Ng V."/>
            <person name="Clum A."/>
            <person name="Steindorff A."/>
            <person name="Ohm R.A."/>
            <person name="Martin F."/>
            <person name="Silar P."/>
            <person name="Natvig D.O."/>
            <person name="Lalanne C."/>
            <person name="Gautier V."/>
            <person name="Ament-Velasquez S.L."/>
            <person name="Kruys A."/>
            <person name="Hutchinson M.I."/>
            <person name="Powell A.J."/>
            <person name="Barry K."/>
            <person name="Miller A.N."/>
            <person name="Grigoriev I.V."/>
            <person name="Debuchy R."/>
            <person name="Gladieux P."/>
            <person name="Hiltunen Thoren M."/>
            <person name="Johannesson H."/>
        </authorList>
    </citation>
    <scope>NUCLEOTIDE SEQUENCE</scope>
    <source>
        <strain evidence="2">PSN243</strain>
    </source>
</reference>
<gene>
    <name evidence="2" type="ORF">QBC34DRAFT_401564</name>
</gene>
<name>A0AAV9GUA8_9PEZI</name>
<dbReference type="EMBL" id="MU865929">
    <property type="protein sequence ID" value="KAK4451246.1"/>
    <property type="molecule type" value="Genomic_DNA"/>
</dbReference>
<dbReference type="Pfam" id="PF06985">
    <property type="entry name" value="HET"/>
    <property type="match status" value="1"/>
</dbReference>
<keyword evidence="3" id="KW-1185">Reference proteome</keyword>
<dbReference type="AlphaFoldDB" id="A0AAV9GUA8"/>
<dbReference type="Proteomes" id="UP001321760">
    <property type="component" value="Unassembled WGS sequence"/>
</dbReference>
<accession>A0AAV9GUA8</accession>
<feature type="domain" description="Heterokaryon incompatibility" evidence="1">
    <location>
        <begin position="83"/>
        <end position="235"/>
    </location>
</feature>
<dbReference type="PANTHER" id="PTHR33112:SF16">
    <property type="entry name" value="HETEROKARYON INCOMPATIBILITY DOMAIN-CONTAINING PROTEIN"/>
    <property type="match status" value="1"/>
</dbReference>
<dbReference type="PANTHER" id="PTHR33112">
    <property type="entry name" value="DOMAIN PROTEIN, PUTATIVE-RELATED"/>
    <property type="match status" value="1"/>
</dbReference>
<reference evidence="2" key="2">
    <citation type="submission" date="2023-05" db="EMBL/GenBank/DDBJ databases">
        <authorList>
            <consortium name="Lawrence Berkeley National Laboratory"/>
            <person name="Steindorff A."/>
            <person name="Hensen N."/>
            <person name="Bonometti L."/>
            <person name="Westerberg I."/>
            <person name="Brannstrom I.O."/>
            <person name="Guillou S."/>
            <person name="Cros-Aarteil S."/>
            <person name="Calhoun S."/>
            <person name="Haridas S."/>
            <person name="Kuo A."/>
            <person name="Mondo S."/>
            <person name="Pangilinan J."/>
            <person name="Riley R."/>
            <person name="Labutti K."/>
            <person name="Andreopoulos B."/>
            <person name="Lipzen A."/>
            <person name="Chen C."/>
            <person name="Yanf M."/>
            <person name="Daum C."/>
            <person name="Ng V."/>
            <person name="Clum A."/>
            <person name="Ohm R."/>
            <person name="Martin F."/>
            <person name="Silar P."/>
            <person name="Natvig D."/>
            <person name="Lalanne C."/>
            <person name="Gautier V."/>
            <person name="Ament-Velasquez S.L."/>
            <person name="Kruys A."/>
            <person name="Hutchinson M.I."/>
            <person name="Powell A.J."/>
            <person name="Barry K."/>
            <person name="Miller A.N."/>
            <person name="Grigoriev I.V."/>
            <person name="Debuchy R."/>
            <person name="Gladieux P."/>
            <person name="Thoren M.H."/>
            <person name="Johannesson H."/>
        </authorList>
    </citation>
    <scope>NUCLEOTIDE SEQUENCE</scope>
    <source>
        <strain evidence="2">PSN243</strain>
    </source>
</reference>
<organism evidence="2 3">
    <name type="scientific">Podospora aff. communis PSN243</name>
    <dbReference type="NCBI Taxonomy" id="3040156"/>
    <lineage>
        <taxon>Eukaryota</taxon>
        <taxon>Fungi</taxon>
        <taxon>Dikarya</taxon>
        <taxon>Ascomycota</taxon>
        <taxon>Pezizomycotina</taxon>
        <taxon>Sordariomycetes</taxon>
        <taxon>Sordariomycetidae</taxon>
        <taxon>Sordariales</taxon>
        <taxon>Podosporaceae</taxon>
        <taxon>Podospora</taxon>
    </lineage>
</organism>